<evidence type="ECO:0000256" key="1">
    <source>
        <dbReference type="SAM" id="MobiDB-lite"/>
    </source>
</evidence>
<feature type="compositionally biased region" description="Basic and acidic residues" evidence="1">
    <location>
        <begin position="1"/>
        <end position="11"/>
    </location>
</feature>
<proteinExistence type="predicted"/>
<name>A0A813I5E5_POLGL</name>
<dbReference type="EMBL" id="CAJNNW010003410">
    <property type="protein sequence ID" value="CAE8645318.1"/>
    <property type="molecule type" value="Genomic_DNA"/>
</dbReference>
<reference evidence="2" key="1">
    <citation type="submission" date="2021-02" db="EMBL/GenBank/DDBJ databases">
        <authorList>
            <person name="Dougan E. K."/>
            <person name="Rhodes N."/>
            <person name="Thang M."/>
            <person name="Chan C."/>
        </authorList>
    </citation>
    <scope>NUCLEOTIDE SEQUENCE</scope>
</reference>
<dbReference type="AlphaFoldDB" id="A0A813I5E5"/>
<feature type="region of interest" description="Disordered" evidence="1">
    <location>
        <begin position="77"/>
        <end position="129"/>
    </location>
</feature>
<evidence type="ECO:0000313" key="3">
    <source>
        <dbReference type="Proteomes" id="UP000626109"/>
    </source>
</evidence>
<gene>
    <name evidence="2" type="ORF">PGLA2088_LOCUS3810</name>
</gene>
<evidence type="ECO:0000313" key="2">
    <source>
        <dbReference type="EMBL" id="CAE8645318.1"/>
    </source>
</evidence>
<organism evidence="2 3">
    <name type="scientific">Polarella glacialis</name>
    <name type="common">Dinoflagellate</name>
    <dbReference type="NCBI Taxonomy" id="89957"/>
    <lineage>
        <taxon>Eukaryota</taxon>
        <taxon>Sar</taxon>
        <taxon>Alveolata</taxon>
        <taxon>Dinophyceae</taxon>
        <taxon>Suessiales</taxon>
        <taxon>Suessiaceae</taxon>
        <taxon>Polarella</taxon>
    </lineage>
</organism>
<feature type="region of interest" description="Disordered" evidence="1">
    <location>
        <begin position="53"/>
        <end position="72"/>
    </location>
</feature>
<feature type="region of interest" description="Disordered" evidence="1">
    <location>
        <begin position="1"/>
        <end position="21"/>
    </location>
</feature>
<protein>
    <submittedName>
        <fullName evidence="2">Uncharacterized protein</fullName>
    </submittedName>
</protein>
<feature type="non-terminal residue" evidence="2">
    <location>
        <position position="226"/>
    </location>
</feature>
<comment type="caution">
    <text evidence="2">The sequence shown here is derived from an EMBL/GenBank/DDBJ whole genome shotgun (WGS) entry which is preliminary data.</text>
</comment>
<dbReference type="Proteomes" id="UP000626109">
    <property type="component" value="Unassembled WGS sequence"/>
</dbReference>
<sequence length="226" mass="24537">MAAMKYEEPKRAAAAGPRPSERRWIFAVAAALAGHFAGSSHCPHAWLVAGQSAPHMPQGPASPGGRRGLPCRANRLDFKSKRLRPSAPKGAKPEKPPGPRGTGGAGPGDRRGAAPAAAEEDDGELKPRTWKEIRNQAGFKHADSKWQTFVPQARTVQAPRRVQGRLANSFTLDEILTEVLAPENPDLSGWPPINLATAWHRLAKYNRDAKRAGYSEIGDPRRISRE</sequence>
<accession>A0A813I5E5</accession>